<keyword evidence="2" id="KW-0614">Plasmid</keyword>
<geneLocation type="plasmid" evidence="2">
    <name>I</name>
</geneLocation>
<sequence>MGILFGSTRNSGEGRADFEEEVLLVAVAVDKPLDDLNGVVDPLDHARVQRLPAAGNDAVPVGLQALGEH</sequence>
<geneLocation type="plasmid" evidence="1">
    <name>CBM2613_p</name>
</geneLocation>
<name>A0A375FGQ0_9BURK</name>
<evidence type="ECO:0000313" key="1">
    <source>
        <dbReference type="EMBL" id="SOZ74529.1"/>
    </source>
</evidence>
<evidence type="ECO:0000313" key="2">
    <source>
        <dbReference type="EMBL" id="SPD48809.1"/>
    </source>
</evidence>
<proteinExistence type="predicted"/>
<dbReference type="EMBL" id="LT976981">
    <property type="protein sequence ID" value="SOZ74529.1"/>
    <property type="molecule type" value="Genomic_DNA"/>
</dbReference>
<organism evidence="2">
    <name type="scientific">Cupriavidus taiwanensis</name>
    <dbReference type="NCBI Taxonomy" id="164546"/>
    <lineage>
        <taxon>Bacteria</taxon>
        <taxon>Pseudomonadati</taxon>
        <taxon>Pseudomonadota</taxon>
        <taxon>Betaproteobacteria</taxon>
        <taxon>Burkholderiales</taxon>
        <taxon>Burkholderiaceae</taxon>
        <taxon>Cupriavidus</taxon>
    </lineage>
</organism>
<reference evidence="2 3" key="1">
    <citation type="submission" date="2018-01" db="EMBL/GenBank/DDBJ databases">
        <authorList>
            <person name="Gaut B.S."/>
            <person name="Morton B.R."/>
            <person name="Clegg M.T."/>
            <person name="Duvall M.R."/>
        </authorList>
    </citation>
    <scope>NUCLEOTIDE SEQUENCE</scope>
    <source>
        <strain evidence="2">Cupriavidus taiwanensis STM 8555</strain>
        <plasmid evidence="2">I</plasmid>
        <plasmid evidence="3">Plasmid cbm2613_p</plasmid>
    </source>
</reference>
<reference evidence="1" key="2">
    <citation type="submission" date="2018-01" db="EMBL/GenBank/DDBJ databases">
        <authorList>
            <person name="Clerissi C."/>
        </authorList>
    </citation>
    <scope>NUCLEOTIDE SEQUENCE</scope>
    <source>
        <strain evidence="1">Cupriavidus taiwanensis STM 8556</strain>
        <plasmid evidence="1">CBM2613_p</plasmid>
    </source>
</reference>
<dbReference type="Proteomes" id="UP000256952">
    <property type="component" value="Plasmid CBM2613_p"/>
</dbReference>
<accession>A0A375FGQ0</accession>
<dbReference type="EMBL" id="LT984809">
    <property type="protein sequence ID" value="SPD48809.1"/>
    <property type="molecule type" value="Genomic_DNA"/>
</dbReference>
<gene>
    <name evidence="2" type="ORF">CBM2612_P0154</name>
    <name evidence="1" type="ORF">CBM2613_P40003</name>
</gene>
<dbReference type="AlphaFoldDB" id="A0A375FGQ0"/>
<evidence type="ECO:0000313" key="3">
    <source>
        <dbReference type="Proteomes" id="UP000256952"/>
    </source>
</evidence>
<geneLocation type="plasmid" evidence="3">
    <name>cbm2613_p</name>
</geneLocation>
<protein>
    <submittedName>
        <fullName evidence="2">Uncharacterized protein</fullName>
    </submittedName>
</protein>